<protein>
    <recommendedName>
        <fullName evidence="3">Lipoprotein</fullName>
    </recommendedName>
</protein>
<dbReference type="PROSITE" id="PS51257">
    <property type="entry name" value="PROKAR_LIPOPROTEIN"/>
    <property type="match status" value="1"/>
</dbReference>
<keyword evidence="2" id="KW-1185">Reference proteome</keyword>
<gene>
    <name evidence="1" type="ORF">KK060_03360</name>
</gene>
<dbReference type="Proteomes" id="UP000772618">
    <property type="component" value="Unassembled WGS sequence"/>
</dbReference>
<evidence type="ECO:0000313" key="2">
    <source>
        <dbReference type="Proteomes" id="UP000772618"/>
    </source>
</evidence>
<name>A0ABS5VN68_9BACT</name>
<reference evidence="1 2" key="1">
    <citation type="submission" date="2021-05" db="EMBL/GenBank/DDBJ databases">
        <title>A Polyphasic approach of four new species of the genus Ohtaekwangia: Ohtaekwangia histidinii sp. nov., Ohtaekwangia cretensis sp. nov., Ohtaekwangia indiensis sp. nov., Ohtaekwangia reichenbachii sp. nov. from diverse environment.</title>
        <authorList>
            <person name="Octaviana S."/>
        </authorList>
    </citation>
    <scope>NUCLEOTIDE SEQUENCE [LARGE SCALE GENOMIC DNA]</scope>
    <source>
        <strain evidence="1 2">PWU20</strain>
    </source>
</reference>
<evidence type="ECO:0008006" key="3">
    <source>
        <dbReference type="Google" id="ProtNLM"/>
    </source>
</evidence>
<evidence type="ECO:0000313" key="1">
    <source>
        <dbReference type="EMBL" id="MBT1702299.1"/>
    </source>
</evidence>
<comment type="caution">
    <text evidence="1">The sequence shown here is derived from an EMBL/GenBank/DDBJ whole genome shotgun (WGS) entry which is preliminary data.</text>
</comment>
<dbReference type="EMBL" id="JAHESD010000004">
    <property type="protein sequence ID" value="MBT1702299.1"/>
    <property type="molecule type" value="Genomic_DNA"/>
</dbReference>
<organism evidence="1 2">
    <name type="scientific">Chryseosolibacter indicus</name>
    <dbReference type="NCBI Taxonomy" id="2782351"/>
    <lineage>
        <taxon>Bacteria</taxon>
        <taxon>Pseudomonadati</taxon>
        <taxon>Bacteroidota</taxon>
        <taxon>Cytophagia</taxon>
        <taxon>Cytophagales</taxon>
        <taxon>Chryseotaleaceae</taxon>
        <taxon>Chryseosolibacter</taxon>
    </lineage>
</organism>
<accession>A0ABS5VN68</accession>
<proteinExistence type="predicted"/>
<sequence length="193" mass="22086">MRIKQHLILLTASTLLLLLACKSKEKQLKTIDLGSFTIEAPTSWHPIKQAGIDSYVGQIAIDDRDTLFFDLGWYSNDLSEDQLFTVHEKNIYLLDEELLYNEDSLVYTFVGTTDSINVNRYFKDSVAWEVIDNRRAKIVRPKKTGVGTTGIFIDSLWQAGSAVDRFQMNGKNLKPENEKHLLTAIRTLKFKNN</sequence>
<dbReference type="RefSeq" id="WP_254152133.1">
    <property type="nucleotide sequence ID" value="NZ_JAHESD010000004.1"/>
</dbReference>